<evidence type="ECO:0000313" key="3">
    <source>
        <dbReference type="EMBL" id="MBB3089737.1"/>
    </source>
</evidence>
<dbReference type="InterPro" id="IPR016163">
    <property type="entry name" value="Ald_DH_C"/>
</dbReference>
<dbReference type="GO" id="GO:0016620">
    <property type="term" value="F:oxidoreductase activity, acting on the aldehyde or oxo group of donors, NAD or NADP as acceptor"/>
    <property type="evidence" value="ECO:0007669"/>
    <property type="project" value="InterPro"/>
</dbReference>
<comment type="caution">
    <text evidence="3">The sequence shown here is derived from an EMBL/GenBank/DDBJ whole genome shotgun (WGS) entry which is preliminary data.</text>
</comment>
<dbReference type="PANTHER" id="PTHR11699">
    <property type="entry name" value="ALDEHYDE DEHYDROGENASE-RELATED"/>
    <property type="match status" value="1"/>
</dbReference>
<keyword evidence="1" id="KW-0560">Oxidoreductase</keyword>
<proteinExistence type="predicted"/>
<reference evidence="3 4" key="1">
    <citation type="submission" date="2020-08" db="EMBL/GenBank/DDBJ databases">
        <title>Genomic Encyclopedia of Type Strains, Phase III (KMG-III): the genomes of soil and plant-associated and newly described type strains.</title>
        <authorList>
            <person name="Whitman W."/>
        </authorList>
    </citation>
    <scope>NUCLEOTIDE SEQUENCE [LARGE SCALE GENOMIC DNA]</scope>
    <source>
        <strain evidence="3 4">CECT 3302</strain>
    </source>
</reference>
<dbReference type="Gene3D" id="3.40.605.10">
    <property type="entry name" value="Aldehyde Dehydrogenase, Chain A, domain 1"/>
    <property type="match status" value="1"/>
</dbReference>
<dbReference type="InterPro" id="IPR016161">
    <property type="entry name" value="Ald_DH/histidinol_DH"/>
</dbReference>
<evidence type="ECO:0000256" key="1">
    <source>
        <dbReference type="ARBA" id="ARBA00023002"/>
    </source>
</evidence>
<feature type="domain" description="Aldehyde dehydrogenase" evidence="2">
    <location>
        <begin position="218"/>
        <end position="350"/>
    </location>
</feature>
<protein>
    <submittedName>
        <fullName evidence="3">Acyl-CoA reductase-like NAD-dependent aldehyde dehydrogenase</fullName>
    </submittedName>
</protein>
<dbReference type="InterPro" id="IPR016162">
    <property type="entry name" value="Ald_DH_N"/>
</dbReference>
<dbReference type="RefSeq" id="WP_183545783.1">
    <property type="nucleotide sequence ID" value="NZ_BMQT01000009.1"/>
</dbReference>
<evidence type="ECO:0000313" key="4">
    <source>
        <dbReference type="Proteomes" id="UP000577707"/>
    </source>
</evidence>
<sequence>MSDQTPLAPEEPNAQAEAITARLATAEKTWAGLTLGDRVALLERFGRLVDEHAEQWVETACRIKQLPAGSTLAGEEWTSGPWAVLSYVPALAETLRRLQHGKDVLDGFTTRTVGEGQVAIDVLPHSIYDRLLLNGYSASVWLQPGVTEQDVRREAGLTQRDPAATRGSALVLGAGNIFSIAPLDVLYQLYAENRVAVLKLNPIAEALEPVLRAVFAPYLELGVVEIITGGAEIGSALAHHPGIAAVHMTGSERTHDAIVWGLGDEAADRKAAGTPLLDKPITSELGGVAPVIIVPGDWTAADIEHQAQHVATMRLHNSGFNCIAGQLVILSSDWDQKEEFLAALRRALSAAPHRPAWYPGCETRVEGARRLHLDAEAVGGTPERTLLPGLDLADAEETAFTEEYFGPVLGVAELPGHGEGFLRAAVDAANERLHGTLGANLIVDPATKKQLGDALEKQIARMRYGTIGVNVWTGLGYLTAHATWGAFPGHPLDDVQSGQGVVHNALLLDRTERTVVRGPFRTSPRSLFHGEMTISPKPPWFVDNRTADRTGRLLTRFAASPSVTALPGIFASALRG</sequence>
<dbReference type="Pfam" id="PF00171">
    <property type="entry name" value="Aldedh"/>
    <property type="match status" value="1"/>
</dbReference>
<organism evidence="3 4">
    <name type="scientific">Nocardioides albus</name>
    <dbReference type="NCBI Taxonomy" id="1841"/>
    <lineage>
        <taxon>Bacteria</taxon>
        <taxon>Bacillati</taxon>
        <taxon>Actinomycetota</taxon>
        <taxon>Actinomycetes</taxon>
        <taxon>Propionibacteriales</taxon>
        <taxon>Nocardioidaceae</taxon>
        <taxon>Nocardioides</taxon>
    </lineage>
</organism>
<dbReference type="InterPro" id="IPR015590">
    <property type="entry name" value="Aldehyde_DH_dom"/>
</dbReference>
<evidence type="ECO:0000259" key="2">
    <source>
        <dbReference type="Pfam" id="PF00171"/>
    </source>
</evidence>
<accession>A0A7W5A4V2</accession>
<dbReference type="SUPFAM" id="SSF53720">
    <property type="entry name" value="ALDH-like"/>
    <property type="match status" value="1"/>
</dbReference>
<keyword evidence="4" id="KW-1185">Reference proteome</keyword>
<dbReference type="EMBL" id="JACHXG010000005">
    <property type="protein sequence ID" value="MBB3089737.1"/>
    <property type="molecule type" value="Genomic_DNA"/>
</dbReference>
<name>A0A7W5A4V2_9ACTN</name>
<dbReference type="AlphaFoldDB" id="A0A7W5A4V2"/>
<dbReference type="Gene3D" id="3.40.309.10">
    <property type="entry name" value="Aldehyde Dehydrogenase, Chain A, domain 2"/>
    <property type="match status" value="1"/>
</dbReference>
<dbReference type="Proteomes" id="UP000577707">
    <property type="component" value="Unassembled WGS sequence"/>
</dbReference>
<gene>
    <name evidence="3" type="ORF">FHS12_002686</name>
</gene>